<gene>
    <name evidence="2" type="ORF">SCUCBS95973_006244</name>
</gene>
<name>A0ABP0C3L2_9PEZI</name>
<keyword evidence="3" id="KW-1185">Reference proteome</keyword>
<feature type="compositionally biased region" description="Acidic residues" evidence="1">
    <location>
        <begin position="171"/>
        <end position="186"/>
    </location>
</feature>
<evidence type="ECO:0000313" key="2">
    <source>
        <dbReference type="EMBL" id="CAK7226570.1"/>
    </source>
</evidence>
<protein>
    <submittedName>
        <fullName evidence="2">Uncharacterized protein</fullName>
    </submittedName>
</protein>
<dbReference type="Proteomes" id="UP001642405">
    <property type="component" value="Unassembled WGS sequence"/>
</dbReference>
<comment type="caution">
    <text evidence="2">The sequence shown here is derived from an EMBL/GenBank/DDBJ whole genome shotgun (WGS) entry which is preliminary data.</text>
</comment>
<organism evidence="2 3">
    <name type="scientific">Sporothrix curviconia</name>
    <dbReference type="NCBI Taxonomy" id="1260050"/>
    <lineage>
        <taxon>Eukaryota</taxon>
        <taxon>Fungi</taxon>
        <taxon>Dikarya</taxon>
        <taxon>Ascomycota</taxon>
        <taxon>Pezizomycotina</taxon>
        <taxon>Sordariomycetes</taxon>
        <taxon>Sordariomycetidae</taxon>
        <taxon>Ophiostomatales</taxon>
        <taxon>Ophiostomataceae</taxon>
        <taxon>Sporothrix</taxon>
    </lineage>
</organism>
<proteinExistence type="predicted"/>
<accession>A0ABP0C3L2</accession>
<reference evidence="2 3" key="1">
    <citation type="submission" date="2024-01" db="EMBL/GenBank/DDBJ databases">
        <authorList>
            <person name="Allen C."/>
            <person name="Tagirdzhanova G."/>
        </authorList>
    </citation>
    <scope>NUCLEOTIDE SEQUENCE [LARGE SCALE GENOMIC DNA]</scope>
</reference>
<dbReference type="EMBL" id="CAWUHB010000036">
    <property type="protein sequence ID" value="CAK7226570.1"/>
    <property type="molecule type" value="Genomic_DNA"/>
</dbReference>
<feature type="region of interest" description="Disordered" evidence="1">
    <location>
        <begin position="167"/>
        <end position="186"/>
    </location>
</feature>
<sequence>MALNFDNPEIMCTCQEWQCPVWEGQPVCQCRRMDCGATGVFLLAGVGKREGEENGGGSGEVVAAVDKIHDVIAEMDRHQVEAAARVEVVLREVALQPALIHGYLEQFAQAGNSLAMAATGINASIGAYVGAHPVAGGSPAPVNWGPPDRNPGAVRLVGAYRQLNQAWAERAEEEEEEEEDEEEEGQ</sequence>
<evidence type="ECO:0000313" key="3">
    <source>
        <dbReference type="Proteomes" id="UP001642405"/>
    </source>
</evidence>
<evidence type="ECO:0000256" key="1">
    <source>
        <dbReference type="SAM" id="MobiDB-lite"/>
    </source>
</evidence>